<dbReference type="Proteomes" id="UP000029867">
    <property type="component" value="Unassembled WGS sequence"/>
</dbReference>
<comment type="caution">
    <text evidence="2">The sequence shown here is derived from an EMBL/GenBank/DDBJ whole genome shotgun (WGS) entry which is preliminary data.</text>
</comment>
<organism evidence="2 3">
    <name type="scientific">Pichia kudriavzevii</name>
    <name type="common">Yeast</name>
    <name type="synonym">Issatchenkia orientalis</name>
    <dbReference type="NCBI Taxonomy" id="4909"/>
    <lineage>
        <taxon>Eukaryota</taxon>
        <taxon>Fungi</taxon>
        <taxon>Dikarya</taxon>
        <taxon>Ascomycota</taxon>
        <taxon>Saccharomycotina</taxon>
        <taxon>Pichiomycetes</taxon>
        <taxon>Pichiales</taxon>
        <taxon>Pichiaceae</taxon>
        <taxon>Pichia</taxon>
    </lineage>
</organism>
<feature type="region of interest" description="Disordered" evidence="1">
    <location>
        <begin position="22"/>
        <end position="42"/>
    </location>
</feature>
<evidence type="ECO:0000256" key="1">
    <source>
        <dbReference type="SAM" id="MobiDB-lite"/>
    </source>
</evidence>
<accession>A0A099P1A9</accession>
<evidence type="ECO:0000313" key="2">
    <source>
        <dbReference type="EMBL" id="KGK37932.1"/>
    </source>
</evidence>
<sequence length="472" mass="53874">MQSPSDIRAMRLAKLEALRKKQMEERKVELENDDATSKDVQQHQTIVNKTEGALPKGTYSTDHKCLQRGEQKSENVGISLERWKANELGRIFSVTLTPTDTSTSSLIYLESLRSELESDDLIGVDSPDTILTTLIFELGVRPHFSSPLQYLFKSWSTAYDSKRLLNKLKTASYSEKVEFYDEILRLCSGYASILFYEPDTFIDQPTLIDITNELVLNYNRYQDFWAALLNSIVDNQTQLEFLNEILPILTDEIDRSLDTESLSTSSKLAKLEALRKKQMEERKVELENDDAPSKDVQQHQTIGNKTEGALPKGTYSTDHKCLQRGEQKSENVGISLERWKANELGRIFSVTLTPTDTSTSSLIYLESLRSELESDDLIGVDSPDTILTTLIFELGVRPHFSSPLQYLFKSWSTAYDSKRLLNKLKTASYSEKVEFYDEILRLCSGYASILFYEPDTFIDQPTLIDITNELPY</sequence>
<dbReference type="EMBL" id="JQFK01000027">
    <property type="protein sequence ID" value="KGK37932.1"/>
    <property type="molecule type" value="Genomic_DNA"/>
</dbReference>
<gene>
    <name evidence="2" type="ORF">JL09_g2913</name>
</gene>
<dbReference type="InterPro" id="IPR045132">
    <property type="entry name" value="UBE4"/>
</dbReference>
<protein>
    <submittedName>
        <fullName evidence="2">Uncharacterized protein</fullName>
    </submittedName>
</protein>
<dbReference type="GO" id="GO:0000151">
    <property type="term" value="C:ubiquitin ligase complex"/>
    <property type="evidence" value="ECO:0007669"/>
    <property type="project" value="InterPro"/>
</dbReference>
<dbReference type="GO" id="GO:0034450">
    <property type="term" value="F:ubiquitin-ubiquitin ligase activity"/>
    <property type="evidence" value="ECO:0007669"/>
    <property type="project" value="InterPro"/>
</dbReference>
<proteinExistence type="predicted"/>
<dbReference type="GO" id="GO:0000209">
    <property type="term" value="P:protein polyubiquitination"/>
    <property type="evidence" value="ECO:0007669"/>
    <property type="project" value="TreeGrafter"/>
</dbReference>
<dbReference type="PANTHER" id="PTHR13931">
    <property type="entry name" value="UBIQUITINATION FACTOR E4"/>
    <property type="match status" value="1"/>
</dbReference>
<dbReference type="PANTHER" id="PTHR13931:SF2">
    <property type="entry name" value="UBIQUITIN CONJUGATION FACTOR E4 B"/>
    <property type="match status" value="1"/>
</dbReference>
<feature type="region of interest" description="Disordered" evidence="1">
    <location>
        <begin position="285"/>
        <end position="317"/>
    </location>
</feature>
<dbReference type="VEuPathDB" id="FungiDB:C5L36_0D05600"/>
<feature type="compositionally biased region" description="Basic and acidic residues" evidence="1">
    <location>
        <begin position="285"/>
        <end position="297"/>
    </location>
</feature>
<reference evidence="3" key="1">
    <citation type="journal article" date="2014" name="Microb. Cell Fact.">
        <title>Exploiting Issatchenkia orientalis SD108 for succinic acid production.</title>
        <authorList>
            <person name="Xiao H."/>
            <person name="Shao Z."/>
            <person name="Jiang Y."/>
            <person name="Dole S."/>
            <person name="Zhao H."/>
        </authorList>
    </citation>
    <scope>NUCLEOTIDE SEQUENCE [LARGE SCALE GENOMIC DNA]</scope>
    <source>
        <strain evidence="3">SD108</strain>
    </source>
</reference>
<dbReference type="AlphaFoldDB" id="A0A099P1A9"/>
<dbReference type="GO" id="GO:0005634">
    <property type="term" value="C:nucleus"/>
    <property type="evidence" value="ECO:0007669"/>
    <property type="project" value="TreeGrafter"/>
</dbReference>
<dbReference type="GO" id="GO:0005737">
    <property type="term" value="C:cytoplasm"/>
    <property type="evidence" value="ECO:0007669"/>
    <property type="project" value="TreeGrafter"/>
</dbReference>
<dbReference type="HOGENOM" id="CLU_578774_0_0_1"/>
<evidence type="ECO:0000313" key="3">
    <source>
        <dbReference type="Proteomes" id="UP000029867"/>
    </source>
</evidence>
<feature type="compositionally biased region" description="Basic and acidic residues" evidence="1">
    <location>
        <begin position="22"/>
        <end position="41"/>
    </location>
</feature>
<dbReference type="GO" id="GO:0036503">
    <property type="term" value="P:ERAD pathway"/>
    <property type="evidence" value="ECO:0007669"/>
    <property type="project" value="InterPro"/>
</dbReference>
<name>A0A099P1A9_PICKU</name>